<dbReference type="AlphaFoldDB" id="A0A450S5K0"/>
<dbReference type="GO" id="GO:0003723">
    <property type="term" value="F:RNA binding"/>
    <property type="evidence" value="ECO:0007669"/>
    <property type="project" value="UniProtKB-KW"/>
</dbReference>
<evidence type="ECO:0000256" key="2">
    <source>
        <dbReference type="ARBA" id="ARBA00022884"/>
    </source>
</evidence>
<dbReference type="InterPro" id="IPR002942">
    <property type="entry name" value="S4_RNA-bd"/>
</dbReference>
<proteinExistence type="inferred from homology"/>
<evidence type="ECO:0000256" key="7">
    <source>
        <dbReference type="RuleBase" id="RU003887"/>
    </source>
</evidence>
<dbReference type="InterPro" id="IPR000748">
    <property type="entry name" value="PsdUridine_synth_RsuA/RluB/E/F"/>
</dbReference>
<dbReference type="PROSITE" id="PS50889">
    <property type="entry name" value="S4"/>
    <property type="match status" value="1"/>
</dbReference>
<feature type="domain" description="RNA-binding S4" evidence="9">
    <location>
        <begin position="40"/>
        <end position="97"/>
    </location>
</feature>
<dbReference type="InterPro" id="IPR036986">
    <property type="entry name" value="S4_RNA-bd_sf"/>
</dbReference>
<feature type="compositionally biased region" description="Basic and acidic residues" evidence="8">
    <location>
        <begin position="8"/>
        <end position="17"/>
    </location>
</feature>
<name>A0A450S5K0_9GAMM</name>
<keyword evidence="3 7" id="KW-0413">Isomerase</keyword>
<dbReference type="InterPro" id="IPR020103">
    <property type="entry name" value="PsdUridine_synth_cat_dom_sf"/>
</dbReference>
<protein>
    <recommendedName>
        <fullName evidence="7">Pseudouridine synthase</fullName>
        <ecNumber evidence="7">5.4.99.-</ecNumber>
    </recommendedName>
</protein>
<dbReference type="EMBL" id="CAADEW010000015">
    <property type="protein sequence ID" value="VFJ47158.1"/>
    <property type="molecule type" value="Genomic_DNA"/>
</dbReference>
<dbReference type="SMART" id="SM00363">
    <property type="entry name" value="S4"/>
    <property type="match status" value="1"/>
</dbReference>
<comment type="function">
    <text evidence="5">Responsible for synthesis of pseudouridine from uracil-2605 in 23S ribosomal RNA.</text>
</comment>
<dbReference type="PANTHER" id="PTHR47683">
    <property type="entry name" value="PSEUDOURIDINE SYNTHASE FAMILY PROTEIN-RELATED"/>
    <property type="match status" value="1"/>
</dbReference>
<accession>A0A450S5K0</accession>
<dbReference type="PROSITE" id="PS01149">
    <property type="entry name" value="PSI_RSU"/>
    <property type="match status" value="1"/>
</dbReference>
<dbReference type="Pfam" id="PF00849">
    <property type="entry name" value="PseudoU_synth_2"/>
    <property type="match status" value="1"/>
</dbReference>
<reference evidence="10" key="1">
    <citation type="submission" date="2019-02" db="EMBL/GenBank/DDBJ databases">
        <authorList>
            <person name="Gruber-Vodicka R. H."/>
            <person name="Seah K. B. B."/>
        </authorList>
    </citation>
    <scope>NUCLEOTIDE SEQUENCE</scope>
    <source>
        <strain evidence="10">BECK_BZ15</strain>
    </source>
</reference>
<evidence type="ECO:0000256" key="5">
    <source>
        <dbReference type="ARBA" id="ARBA00037383"/>
    </source>
</evidence>
<keyword evidence="2 6" id="KW-0694">RNA-binding</keyword>
<dbReference type="Gene3D" id="3.30.2350.10">
    <property type="entry name" value="Pseudouridine synthase"/>
    <property type="match status" value="1"/>
</dbReference>
<dbReference type="NCBIfam" id="TIGR00093">
    <property type="entry name" value="pseudouridine synthase"/>
    <property type="match status" value="1"/>
</dbReference>
<comment type="catalytic activity">
    <reaction evidence="4">
        <text>uridine(2605) in 23S rRNA = pseudouridine(2605) in 23S rRNA</text>
        <dbReference type="Rhea" id="RHEA:42520"/>
        <dbReference type="Rhea" id="RHEA-COMP:10095"/>
        <dbReference type="Rhea" id="RHEA-COMP:10096"/>
        <dbReference type="ChEBI" id="CHEBI:65314"/>
        <dbReference type="ChEBI" id="CHEBI:65315"/>
        <dbReference type="EC" id="5.4.99.22"/>
    </reaction>
</comment>
<evidence type="ECO:0000256" key="4">
    <source>
        <dbReference type="ARBA" id="ARBA00036944"/>
    </source>
</evidence>
<organism evidence="10">
    <name type="scientific">Candidatus Kentrum sp. FW</name>
    <dbReference type="NCBI Taxonomy" id="2126338"/>
    <lineage>
        <taxon>Bacteria</taxon>
        <taxon>Pseudomonadati</taxon>
        <taxon>Pseudomonadota</taxon>
        <taxon>Gammaproteobacteria</taxon>
        <taxon>Candidatus Kentrum</taxon>
    </lineage>
</organism>
<feature type="region of interest" description="Disordered" evidence="8">
    <location>
        <begin position="1"/>
        <end position="41"/>
    </location>
</feature>
<dbReference type="Gene3D" id="3.10.290.10">
    <property type="entry name" value="RNA-binding S4 domain"/>
    <property type="match status" value="1"/>
</dbReference>
<evidence type="ECO:0000313" key="10">
    <source>
        <dbReference type="EMBL" id="VFJ47158.1"/>
    </source>
</evidence>
<sequence>MPYRKPSLKSERKDNRRPSIGKRAASKHPGHHPSKSLPSEKLQKVLAEAGLGSRRLLEAWIEAGRVSVNGVRARLGARVSATDRVRVDGREISRPRPGGGKLRVLRYHKPVGEICSRSDPEERPNVFDRLPAISRGRWIAIGRLDINTCGLLLFTNSGELANRLMHPSGGLEREYAVRVLPWDPTVDSVQPSKRRGADKKDEVTLDASFKRLREGVQLEDGVARFERIIDAGGQGQNHWYHVTIKEGRTHEVRRLWEAVGLKVTRLIRIRYGPVRLERELRPARWEELSRGEIAGLAKSVGLGGLLDSSPSRSQRPRKTDHGKRNATGDRAERRSSPVRKYKRGRSSMKRKSEAGE</sequence>
<evidence type="ECO:0000256" key="1">
    <source>
        <dbReference type="ARBA" id="ARBA00008348"/>
    </source>
</evidence>
<dbReference type="PANTHER" id="PTHR47683:SF3">
    <property type="entry name" value="RIBOSOMAL LARGE SUBUNIT PSEUDOURIDINE SYNTHASE B"/>
    <property type="match status" value="1"/>
</dbReference>
<feature type="region of interest" description="Disordered" evidence="8">
    <location>
        <begin position="304"/>
        <end position="356"/>
    </location>
</feature>
<gene>
    <name evidence="10" type="ORF">BECKFW1821A_GA0114235_101523</name>
</gene>
<feature type="compositionally biased region" description="Basic and acidic residues" evidence="8">
    <location>
        <begin position="317"/>
        <end position="335"/>
    </location>
</feature>
<evidence type="ECO:0000256" key="3">
    <source>
        <dbReference type="ARBA" id="ARBA00023235"/>
    </source>
</evidence>
<dbReference type="FunFam" id="3.10.290.10:FF:000003">
    <property type="entry name" value="Pseudouridine synthase"/>
    <property type="match status" value="1"/>
</dbReference>
<evidence type="ECO:0000259" key="9">
    <source>
        <dbReference type="SMART" id="SM00363"/>
    </source>
</evidence>
<dbReference type="InterPro" id="IPR050343">
    <property type="entry name" value="RsuA_PseudoU_synthase"/>
</dbReference>
<dbReference type="InterPro" id="IPR018496">
    <property type="entry name" value="PsdUridine_synth_RsuA/RluB_CS"/>
</dbReference>
<feature type="compositionally biased region" description="Basic residues" evidence="8">
    <location>
        <begin position="24"/>
        <end position="34"/>
    </location>
</feature>
<dbReference type="GO" id="GO:0000455">
    <property type="term" value="P:enzyme-directed rRNA pseudouridine synthesis"/>
    <property type="evidence" value="ECO:0007669"/>
    <property type="project" value="UniProtKB-ARBA"/>
</dbReference>
<comment type="similarity">
    <text evidence="1 7">Belongs to the pseudouridine synthase RsuA family.</text>
</comment>
<feature type="compositionally biased region" description="Basic residues" evidence="8">
    <location>
        <begin position="336"/>
        <end position="349"/>
    </location>
</feature>
<evidence type="ECO:0000256" key="6">
    <source>
        <dbReference type="PROSITE-ProRule" id="PRU00182"/>
    </source>
</evidence>
<evidence type="ECO:0000256" key="8">
    <source>
        <dbReference type="SAM" id="MobiDB-lite"/>
    </source>
</evidence>
<dbReference type="SUPFAM" id="SSF55120">
    <property type="entry name" value="Pseudouridine synthase"/>
    <property type="match status" value="1"/>
</dbReference>
<dbReference type="SUPFAM" id="SSF55174">
    <property type="entry name" value="Alpha-L RNA-binding motif"/>
    <property type="match status" value="1"/>
</dbReference>
<dbReference type="CDD" id="cd00165">
    <property type="entry name" value="S4"/>
    <property type="match status" value="1"/>
</dbReference>
<dbReference type="Pfam" id="PF01479">
    <property type="entry name" value="S4"/>
    <property type="match status" value="1"/>
</dbReference>
<dbReference type="GO" id="GO:0160139">
    <property type="term" value="F:23S rRNA pseudouridine(2605) synthase activity"/>
    <property type="evidence" value="ECO:0007669"/>
    <property type="project" value="UniProtKB-EC"/>
</dbReference>
<dbReference type="InterPro" id="IPR006145">
    <property type="entry name" value="PsdUridine_synth_RsuA/RluA"/>
</dbReference>
<dbReference type="EC" id="5.4.99.-" evidence="7"/>